<dbReference type="AlphaFoldDB" id="A0A1R4ILG1"/>
<gene>
    <name evidence="2" type="ORF">FM114_02520</name>
</gene>
<name>A0A1R4ILG1_9ACTN</name>
<reference evidence="2 3" key="1">
    <citation type="submission" date="2017-02" db="EMBL/GenBank/DDBJ databases">
        <authorList>
            <person name="Peterson S.W."/>
        </authorList>
    </citation>
    <scope>NUCLEOTIDE SEQUENCE [LARGE SCALE GENOMIC DNA]</scope>
    <source>
        <strain evidence="2 3">LSP_Lj1</strain>
    </source>
</reference>
<evidence type="ECO:0000313" key="2">
    <source>
        <dbReference type="EMBL" id="SJN20746.1"/>
    </source>
</evidence>
<dbReference type="EMBL" id="FUKQ01000010">
    <property type="protein sequence ID" value="SJN20746.1"/>
    <property type="molecule type" value="Genomic_DNA"/>
</dbReference>
<evidence type="ECO:0000313" key="3">
    <source>
        <dbReference type="Proteomes" id="UP000188342"/>
    </source>
</evidence>
<keyword evidence="3" id="KW-1185">Reference proteome</keyword>
<feature type="region of interest" description="Disordered" evidence="1">
    <location>
        <begin position="1"/>
        <end position="51"/>
    </location>
</feature>
<sequence length="51" mass="5640">MCSDLAPYRGPPTSPDGRKSPYVIDHNSFVTQDRSTLTDAGNRPRQCSASW</sequence>
<feature type="compositionally biased region" description="Polar residues" evidence="1">
    <location>
        <begin position="28"/>
        <end position="51"/>
    </location>
</feature>
<organism evidence="2 3">
    <name type="scientific">Luteococcus japonicus LSP_Lj1</name>
    <dbReference type="NCBI Taxonomy" id="1255658"/>
    <lineage>
        <taxon>Bacteria</taxon>
        <taxon>Bacillati</taxon>
        <taxon>Actinomycetota</taxon>
        <taxon>Actinomycetes</taxon>
        <taxon>Propionibacteriales</taxon>
        <taxon>Propionibacteriaceae</taxon>
        <taxon>Luteococcus</taxon>
    </lineage>
</organism>
<evidence type="ECO:0000256" key="1">
    <source>
        <dbReference type="SAM" id="MobiDB-lite"/>
    </source>
</evidence>
<protein>
    <submittedName>
        <fullName evidence="2">Uncharacterized protein</fullName>
    </submittedName>
</protein>
<accession>A0A1R4ILG1</accession>
<dbReference type="Proteomes" id="UP000188342">
    <property type="component" value="Unassembled WGS sequence"/>
</dbReference>
<proteinExistence type="predicted"/>